<accession>A0ACC0BSR6</accession>
<evidence type="ECO:0000313" key="2">
    <source>
        <dbReference type="Proteomes" id="UP001060085"/>
    </source>
</evidence>
<sequence>MIGAIRTVADDDIAKMGPTIVGRPTAFSSYPPTTVSFFRFIDSNVRTNGDNYGKASNSFQILLAAWATTRSYTPTASSPHLQLGVLDSSSWTTRTSLPLAPALIGICQWPLTPVSHPWTPINGWPVCTSLGPCRPCYHLGVTVILGGSNRDSTMGIRRF</sequence>
<proteinExistence type="predicted"/>
<dbReference type="Proteomes" id="UP001060085">
    <property type="component" value="Linkage Group LG02"/>
</dbReference>
<gene>
    <name evidence="1" type="ORF">M9H77_06671</name>
</gene>
<comment type="caution">
    <text evidence="1">The sequence shown here is derived from an EMBL/GenBank/DDBJ whole genome shotgun (WGS) entry which is preliminary data.</text>
</comment>
<protein>
    <submittedName>
        <fullName evidence="1">Uncharacterized protein</fullName>
    </submittedName>
</protein>
<dbReference type="EMBL" id="CM044702">
    <property type="protein sequence ID" value="KAI5675721.1"/>
    <property type="molecule type" value="Genomic_DNA"/>
</dbReference>
<evidence type="ECO:0000313" key="1">
    <source>
        <dbReference type="EMBL" id="KAI5675721.1"/>
    </source>
</evidence>
<organism evidence="1 2">
    <name type="scientific">Catharanthus roseus</name>
    <name type="common">Madagascar periwinkle</name>
    <name type="synonym">Vinca rosea</name>
    <dbReference type="NCBI Taxonomy" id="4058"/>
    <lineage>
        <taxon>Eukaryota</taxon>
        <taxon>Viridiplantae</taxon>
        <taxon>Streptophyta</taxon>
        <taxon>Embryophyta</taxon>
        <taxon>Tracheophyta</taxon>
        <taxon>Spermatophyta</taxon>
        <taxon>Magnoliopsida</taxon>
        <taxon>eudicotyledons</taxon>
        <taxon>Gunneridae</taxon>
        <taxon>Pentapetalae</taxon>
        <taxon>asterids</taxon>
        <taxon>lamiids</taxon>
        <taxon>Gentianales</taxon>
        <taxon>Apocynaceae</taxon>
        <taxon>Rauvolfioideae</taxon>
        <taxon>Vinceae</taxon>
        <taxon>Catharanthinae</taxon>
        <taxon>Catharanthus</taxon>
    </lineage>
</organism>
<reference evidence="2" key="1">
    <citation type="journal article" date="2023" name="Nat. Plants">
        <title>Single-cell RNA sequencing provides a high-resolution roadmap for understanding the multicellular compartmentation of specialized metabolism.</title>
        <authorList>
            <person name="Sun S."/>
            <person name="Shen X."/>
            <person name="Li Y."/>
            <person name="Li Y."/>
            <person name="Wang S."/>
            <person name="Li R."/>
            <person name="Zhang H."/>
            <person name="Shen G."/>
            <person name="Guo B."/>
            <person name="Wei J."/>
            <person name="Xu J."/>
            <person name="St-Pierre B."/>
            <person name="Chen S."/>
            <person name="Sun C."/>
        </authorList>
    </citation>
    <scope>NUCLEOTIDE SEQUENCE [LARGE SCALE GENOMIC DNA]</scope>
</reference>
<name>A0ACC0BSR6_CATRO</name>
<keyword evidence="2" id="KW-1185">Reference proteome</keyword>